<dbReference type="Proteomes" id="UP000805193">
    <property type="component" value="Unassembled WGS sequence"/>
</dbReference>
<protein>
    <submittedName>
        <fullName evidence="1">Uncharacterized protein</fullName>
    </submittedName>
</protein>
<name>A0AC60R186_IXOPE</name>
<gene>
    <name evidence="1" type="ORF">HPB47_017888</name>
</gene>
<feature type="non-terminal residue" evidence="1">
    <location>
        <position position="1"/>
    </location>
</feature>
<comment type="caution">
    <text evidence="1">The sequence shown here is derived from an EMBL/GenBank/DDBJ whole genome shotgun (WGS) entry which is preliminary data.</text>
</comment>
<reference evidence="1 2" key="1">
    <citation type="journal article" date="2020" name="Cell">
        <title>Large-Scale Comparative Analyses of Tick Genomes Elucidate Their Genetic Diversity and Vector Capacities.</title>
        <authorList>
            <consortium name="Tick Genome and Microbiome Consortium (TIGMIC)"/>
            <person name="Jia N."/>
            <person name="Wang J."/>
            <person name="Shi W."/>
            <person name="Du L."/>
            <person name="Sun Y."/>
            <person name="Zhan W."/>
            <person name="Jiang J.F."/>
            <person name="Wang Q."/>
            <person name="Zhang B."/>
            <person name="Ji P."/>
            <person name="Bell-Sakyi L."/>
            <person name="Cui X.M."/>
            <person name="Yuan T.T."/>
            <person name="Jiang B.G."/>
            <person name="Yang W.F."/>
            <person name="Lam T.T."/>
            <person name="Chang Q.C."/>
            <person name="Ding S.J."/>
            <person name="Wang X.J."/>
            <person name="Zhu J.G."/>
            <person name="Ruan X.D."/>
            <person name="Zhao L."/>
            <person name="Wei J.T."/>
            <person name="Ye R.Z."/>
            <person name="Que T.C."/>
            <person name="Du C.H."/>
            <person name="Zhou Y.H."/>
            <person name="Cheng J.X."/>
            <person name="Dai P.F."/>
            <person name="Guo W.B."/>
            <person name="Han X.H."/>
            <person name="Huang E.J."/>
            <person name="Li L.F."/>
            <person name="Wei W."/>
            <person name="Gao Y.C."/>
            <person name="Liu J.Z."/>
            <person name="Shao H.Z."/>
            <person name="Wang X."/>
            <person name="Wang C.C."/>
            <person name="Yang T.C."/>
            <person name="Huo Q.B."/>
            <person name="Li W."/>
            <person name="Chen H.Y."/>
            <person name="Chen S.E."/>
            <person name="Zhou L.G."/>
            <person name="Ni X.B."/>
            <person name="Tian J.H."/>
            <person name="Sheng Y."/>
            <person name="Liu T."/>
            <person name="Pan Y.S."/>
            <person name="Xia L.Y."/>
            <person name="Li J."/>
            <person name="Zhao F."/>
            <person name="Cao W.C."/>
        </authorList>
    </citation>
    <scope>NUCLEOTIDE SEQUENCE [LARGE SCALE GENOMIC DNA]</scope>
    <source>
        <strain evidence="1">Iper-2018</strain>
    </source>
</reference>
<evidence type="ECO:0000313" key="2">
    <source>
        <dbReference type="Proteomes" id="UP000805193"/>
    </source>
</evidence>
<organism evidence="1 2">
    <name type="scientific">Ixodes persulcatus</name>
    <name type="common">Taiga tick</name>
    <dbReference type="NCBI Taxonomy" id="34615"/>
    <lineage>
        <taxon>Eukaryota</taxon>
        <taxon>Metazoa</taxon>
        <taxon>Ecdysozoa</taxon>
        <taxon>Arthropoda</taxon>
        <taxon>Chelicerata</taxon>
        <taxon>Arachnida</taxon>
        <taxon>Acari</taxon>
        <taxon>Parasitiformes</taxon>
        <taxon>Ixodida</taxon>
        <taxon>Ixodoidea</taxon>
        <taxon>Ixodidae</taxon>
        <taxon>Ixodinae</taxon>
        <taxon>Ixodes</taxon>
    </lineage>
</organism>
<feature type="non-terminal residue" evidence="1">
    <location>
        <position position="61"/>
    </location>
</feature>
<proteinExistence type="predicted"/>
<keyword evidence="2" id="KW-1185">Reference proteome</keyword>
<dbReference type="EMBL" id="JABSTQ010000068">
    <property type="protein sequence ID" value="KAG0445706.1"/>
    <property type="molecule type" value="Genomic_DNA"/>
</dbReference>
<sequence length="61" mass="6593">YTPTRKNGEYTIQAHLLRNKAAFVLDLAETETNENLTTGEWSLVAALGSGLQPVEESTTAA</sequence>
<evidence type="ECO:0000313" key="1">
    <source>
        <dbReference type="EMBL" id="KAG0445706.1"/>
    </source>
</evidence>
<accession>A0AC60R186</accession>